<feature type="compositionally biased region" description="Pro residues" evidence="1">
    <location>
        <begin position="405"/>
        <end position="415"/>
    </location>
</feature>
<feature type="compositionally biased region" description="Polar residues" evidence="1">
    <location>
        <begin position="209"/>
        <end position="224"/>
    </location>
</feature>
<reference evidence="3" key="1">
    <citation type="journal article" date="2018" name="Nat. Microbiol.">
        <title>Leveraging single-cell genomics to expand the fungal tree of life.</title>
        <authorList>
            <person name="Ahrendt S.R."/>
            <person name="Quandt C.A."/>
            <person name="Ciobanu D."/>
            <person name="Clum A."/>
            <person name="Salamov A."/>
            <person name="Andreopoulos B."/>
            <person name="Cheng J.F."/>
            <person name="Woyke T."/>
            <person name="Pelin A."/>
            <person name="Henrissat B."/>
            <person name="Reynolds N.K."/>
            <person name="Benny G.L."/>
            <person name="Smith M.E."/>
            <person name="James T.Y."/>
            <person name="Grigoriev I.V."/>
        </authorList>
    </citation>
    <scope>NUCLEOTIDE SEQUENCE [LARGE SCALE GENOMIC DNA]</scope>
</reference>
<keyword evidence="3" id="KW-1185">Reference proteome</keyword>
<feature type="compositionally biased region" description="Polar residues" evidence="1">
    <location>
        <begin position="456"/>
        <end position="465"/>
    </location>
</feature>
<protein>
    <submittedName>
        <fullName evidence="2">Uncharacterized protein</fullName>
    </submittedName>
</protein>
<evidence type="ECO:0000256" key="1">
    <source>
        <dbReference type="SAM" id="MobiDB-lite"/>
    </source>
</evidence>
<feature type="region of interest" description="Disordered" evidence="1">
    <location>
        <begin position="208"/>
        <end position="234"/>
    </location>
</feature>
<feature type="compositionally biased region" description="Pro residues" evidence="1">
    <location>
        <begin position="471"/>
        <end position="483"/>
    </location>
</feature>
<sequence length="483" mass="50836">MADRRKHRGFLPGVSNDHTTSSYAACEFGIFYPIFGDAGTPGSTTLHRPTASEMEEEDLHIPPLQNSAEQSGMEDGHVVCCPCVCGARQSQPLDMALFAVENFAEEIARRFVPMATSLNSNLPNSSYHARFPSSTIWSLQHSTGRLARSVAFDPEGLDEVPEGTSLVARSEGWRGVPANGEIAANVQPGWSPFGGRLGEEAVFDPCLFSDSNTSGAQNGQQSSHPAPANHYLEESPLLPGASPLPLVPACHSPDPLLREMLAFDSASALASQLPELQSQCLLPPEPLVVDSTYDLQPQLAPFASSVPLLDLGSSAPLLDLVSSSPLLCIGSSTSLLDPLTSSPLLNLASPAPLQPQPMGLNFDTQSQLQPAPLLFCSLSAPGPLVPLGFDSSSSQESFPLSITPPTSPQSQPPSLPTLTPAPHTPMFLPDAKFPHTSPLPLPHPSSPPHPLPAPNHATSASRATLSVSPPSKSPRPAPPATPP</sequence>
<feature type="region of interest" description="Disordered" evidence="1">
    <location>
        <begin position="387"/>
        <end position="483"/>
    </location>
</feature>
<evidence type="ECO:0000313" key="2">
    <source>
        <dbReference type="EMBL" id="RKO86582.1"/>
    </source>
</evidence>
<dbReference type="PRINTS" id="PR01217">
    <property type="entry name" value="PRICHEXTENSN"/>
</dbReference>
<evidence type="ECO:0000313" key="3">
    <source>
        <dbReference type="Proteomes" id="UP000269721"/>
    </source>
</evidence>
<dbReference type="AlphaFoldDB" id="A0A4P9W3Z7"/>
<gene>
    <name evidence="2" type="ORF">BDK51DRAFT_52255</name>
</gene>
<dbReference type="Proteomes" id="UP000269721">
    <property type="component" value="Unassembled WGS sequence"/>
</dbReference>
<accession>A0A4P9W3Z7</accession>
<organism evidence="2 3">
    <name type="scientific">Blyttiomyces helicus</name>
    <dbReference type="NCBI Taxonomy" id="388810"/>
    <lineage>
        <taxon>Eukaryota</taxon>
        <taxon>Fungi</taxon>
        <taxon>Fungi incertae sedis</taxon>
        <taxon>Chytridiomycota</taxon>
        <taxon>Chytridiomycota incertae sedis</taxon>
        <taxon>Chytridiomycetes</taxon>
        <taxon>Chytridiomycetes incertae sedis</taxon>
        <taxon>Blyttiomyces</taxon>
    </lineage>
</organism>
<feature type="compositionally biased region" description="Pro residues" evidence="1">
    <location>
        <begin position="437"/>
        <end position="453"/>
    </location>
</feature>
<name>A0A4P9W3Z7_9FUNG</name>
<dbReference type="EMBL" id="KZ998076">
    <property type="protein sequence ID" value="RKO86582.1"/>
    <property type="molecule type" value="Genomic_DNA"/>
</dbReference>
<proteinExistence type="predicted"/>
<feature type="compositionally biased region" description="Low complexity" evidence="1">
    <location>
        <begin position="416"/>
        <end position="425"/>
    </location>
</feature>